<evidence type="ECO:0000313" key="6">
    <source>
        <dbReference type="Proteomes" id="UP000002762"/>
    </source>
</evidence>
<gene>
    <name evidence="5" type="ORF">BBA_03926</name>
</gene>
<dbReference type="STRING" id="655819.J4UQ01"/>
<dbReference type="Proteomes" id="UP000002762">
    <property type="component" value="Unassembled WGS sequence"/>
</dbReference>
<keyword evidence="6" id="KW-1185">Reference proteome</keyword>
<evidence type="ECO:0000256" key="1">
    <source>
        <dbReference type="ARBA" id="ARBA00022656"/>
    </source>
</evidence>
<evidence type="ECO:0000313" key="5">
    <source>
        <dbReference type="EMBL" id="EJP67352.1"/>
    </source>
</evidence>
<dbReference type="AlphaFoldDB" id="J4UQ01"/>
<dbReference type="GO" id="GO:0090729">
    <property type="term" value="F:toxin activity"/>
    <property type="evidence" value="ECO:0007669"/>
    <property type="project" value="UniProtKB-KW"/>
</dbReference>
<name>J4UQ01_BEAB2</name>
<organism evidence="5 6">
    <name type="scientific">Beauveria bassiana (strain ARSEF 2860)</name>
    <name type="common">White muscardine disease fungus</name>
    <name type="synonym">Tritirachium shiotae</name>
    <dbReference type="NCBI Taxonomy" id="655819"/>
    <lineage>
        <taxon>Eukaryota</taxon>
        <taxon>Fungi</taxon>
        <taxon>Dikarya</taxon>
        <taxon>Ascomycota</taxon>
        <taxon>Pezizomycotina</taxon>
        <taxon>Sordariomycetes</taxon>
        <taxon>Hypocreomycetidae</taxon>
        <taxon>Hypocreales</taxon>
        <taxon>Cordycipitaceae</taxon>
        <taxon>Beauveria</taxon>
    </lineage>
</organism>
<evidence type="ECO:0000256" key="3">
    <source>
        <dbReference type="ARBA" id="ARBA00023026"/>
    </source>
</evidence>
<keyword evidence="4" id="KW-1015">Disulfide bond</keyword>
<proteinExistence type="predicted"/>
<dbReference type="GeneID" id="19886938"/>
<dbReference type="Gene3D" id="3.90.210.10">
    <property type="entry name" value="Heat-Labile Enterotoxin, subunit A"/>
    <property type="match status" value="1"/>
</dbReference>
<evidence type="ECO:0000256" key="2">
    <source>
        <dbReference type="ARBA" id="ARBA00022729"/>
    </source>
</evidence>
<evidence type="ECO:0000256" key="4">
    <source>
        <dbReference type="ARBA" id="ARBA00023157"/>
    </source>
</evidence>
<dbReference type="InterPro" id="IPR001144">
    <property type="entry name" value="Enterotoxin_A"/>
</dbReference>
<dbReference type="InParanoid" id="J4UQ01"/>
<dbReference type="HOGENOM" id="CLU_1004682_0_0_1"/>
<sequence>MIDVVKTLKPENMIPQYVEQSEYAVLEGVPWQQIEGWYSASALTPDHIEKLKNGEKLEELFEPNPEFDPKYLNMRSSGAQHQLAGFGKRKTGIPKPGLPKKSLRKIPPFDKFDHDKLEPYYKKTLDEVAPDLKLPNICKRGGSGCVELIREEQSVDIIEANNIAEATTAMEATEAAGALGGFEPAEALEVKAMEAAEILELEAEAAFFEEILALALLLLISKYMYRVTSLSDLSTKCLDGDVTPGTQYKHFFQGRLIPSSFESLARCQLSLGAFRYN</sequence>
<dbReference type="Pfam" id="PF01375">
    <property type="entry name" value="Enterotoxin_a"/>
    <property type="match status" value="1"/>
</dbReference>
<keyword evidence="1" id="KW-0800">Toxin</keyword>
<dbReference type="OrthoDB" id="4928190at2759"/>
<keyword evidence="3" id="KW-0843">Virulence</keyword>
<accession>J4UQ01</accession>
<reference evidence="5 6" key="1">
    <citation type="journal article" date="2012" name="Sci. Rep.">
        <title>Genomic perspectives on the evolution of fungal entomopathogenicity in Beauveria bassiana.</title>
        <authorList>
            <person name="Xiao G."/>
            <person name="Ying S.H."/>
            <person name="Zheng P."/>
            <person name="Wang Z.L."/>
            <person name="Zhang S."/>
            <person name="Xie X.Q."/>
            <person name="Shang Y."/>
            <person name="St Leger R.J."/>
            <person name="Zhao G.P."/>
            <person name="Wang C."/>
            <person name="Feng M.G."/>
        </authorList>
    </citation>
    <scope>NUCLEOTIDE SEQUENCE [LARGE SCALE GENOMIC DNA]</scope>
    <source>
        <strain evidence="5 6">ARSEF 2860</strain>
    </source>
</reference>
<dbReference type="SUPFAM" id="SSF56399">
    <property type="entry name" value="ADP-ribosylation"/>
    <property type="match status" value="1"/>
</dbReference>
<dbReference type="RefSeq" id="XP_008597245.1">
    <property type="nucleotide sequence ID" value="XM_008599023.1"/>
</dbReference>
<protein>
    <submittedName>
        <fullName evidence="5">Uncharacterized protein</fullName>
    </submittedName>
</protein>
<dbReference type="EMBL" id="JH725157">
    <property type="protein sequence ID" value="EJP67352.1"/>
    <property type="molecule type" value="Genomic_DNA"/>
</dbReference>
<keyword evidence="2" id="KW-0732">Signal</keyword>